<evidence type="ECO:0000313" key="9">
    <source>
        <dbReference type="EMBL" id="KAF2021145.1"/>
    </source>
</evidence>
<feature type="domain" description="Rhodopsin" evidence="8">
    <location>
        <begin position="79"/>
        <end position="323"/>
    </location>
</feature>
<dbReference type="EMBL" id="ML978066">
    <property type="protein sequence ID" value="KAF2021145.1"/>
    <property type="molecule type" value="Genomic_DNA"/>
</dbReference>
<dbReference type="GeneID" id="54283026"/>
<feature type="compositionally biased region" description="Low complexity" evidence="6">
    <location>
        <begin position="28"/>
        <end position="45"/>
    </location>
</feature>
<feature type="region of interest" description="Disordered" evidence="6">
    <location>
        <begin position="361"/>
        <end position="446"/>
    </location>
</feature>
<gene>
    <name evidence="9" type="ORF">BU24DRAFT_404190</name>
</gene>
<feature type="transmembrane region" description="Helical" evidence="7">
    <location>
        <begin position="226"/>
        <end position="247"/>
    </location>
</feature>
<evidence type="ECO:0000256" key="4">
    <source>
        <dbReference type="ARBA" id="ARBA00023136"/>
    </source>
</evidence>
<dbReference type="PANTHER" id="PTHR33048">
    <property type="entry name" value="PTH11-LIKE INTEGRAL MEMBRANE PROTEIN (AFU_ORTHOLOGUE AFUA_5G11245)"/>
    <property type="match status" value="1"/>
</dbReference>
<evidence type="ECO:0000256" key="2">
    <source>
        <dbReference type="ARBA" id="ARBA00022692"/>
    </source>
</evidence>
<evidence type="ECO:0000313" key="10">
    <source>
        <dbReference type="Proteomes" id="UP000799778"/>
    </source>
</evidence>
<feature type="compositionally biased region" description="Basic and acidic residues" evidence="6">
    <location>
        <begin position="376"/>
        <end position="422"/>
    </location>
</feature>
<dbReference type="Proteomes" id="UP000799778">
    <property type="component" value="Unassembled WGS sequence"/>
</dbReference>
<protein>
    <recommendedName>
        <fullName evidence="8">Rhodopsin domain-containing protein</fullName>
    </recommendedName>
</protein>
<proteinExistence type="inferred from homology"/>
<keyword evidence="3 7" id="KW-1133">Transmembrane helix</keyword>
<dbReference type="InterPro" id="IPR052337">
    <property type="entry name" value="SAT4-like"/>
</dbReference>
<feature type="transmembrane region" description="Helical" evidence="7">
    <location>
        <begin position="95"/>
        <end position="118"/>
    </location>
</feature>
<feature type="transmembrane region" description="Helical" evidence="7">
    <location>
        <begin position="173"/>
        <end position="195"/>
    </location>
</feature>
<evidence type="ECO:0000256" key="7">
    <source>
        <dbReference type="SAM" id="Phobius"/>
    </source>
</evidence>
<dbReference type="OrthoDB" id="3897607at2759"/>
<keyword evidence="4 7" id="KW-0472">Membrane</keyword>
<dbReference type="InterPro" id="IPR049326">
    <property type="entry name" value="Rhodopsin_dom_fungi"/>
</dbReference>
<reference evidence="9" key="1">
    <citation type="journal article" date="2020" name="Stud. Mycol.">
        <title>101 Dothideomycetes genomes: a test case for predicting lifestyles and emergence of pathogens.</title>
        <authorList>
            <person name="Haridas S."/>
            <person name="Albert R."/>
            <person name="Binder M."/>
            <person name="Bloem J."/>
            <person name="Labutti K."/>
            <person name="Salamov A."/>
            <person name="Andreopoulos B."/>
            <person name="Baker S."/>
            <person name="Barry K."/>
            <person name="Bills G."/>
            <person name="Bluhm B."/>
            <person name="Cannon C."/>
            <person name="Castanera R."/>
            <person name="Culley D."/>
            <person name="Daum C."/>
            <person name="Ezra D."/>
            <person name="Gonzalez J."/>
            <person name="Henrissat B."/>
            <person name="Kuo A."/>
            <person name="Liang C."/>
            <person name="Lipzen A."/>
            <person name="Lutzoni F."/>
            <person name="Magnuson J."/>
            <person name="Mondo S."/>
            <person name="Nolan M."/>
            <person name="Ohm R."/>
            <person name="Pangilinan J."/>
            <person name="Park H.-J."/>
            <person name="Ramirez L."/>
            <person name="Alfaro M."/>
            <person name="Sun H."/>
            <person name="Tritt A."/>
            <person name="Yoshinaga Y."/>
            <person name="Zwiers L.-H."/>
            <person name="Turgeon B."/>
            <person name="Goodwin S."/>
            <person name="Spatafora J."/>
            <person name="Crous P."/>
            <person name="Grigoriev I."/>
        </authorList>
    </citation>
    <scope>NUCLEOTIDE SEQUENCE</scope>
    <source>
        <strain evidence="9">CBS 175.79</strain>
    </source>
</reference>
<evidence type="ECO:0000259" key="8">
    <source>
        <dbReference type="Pfam" id="PF20684"/>
    </source>
</evidence>
<evidence type="ECO:0000256" key="6">
    <source>
        <dbReference type="SAM" id="MobiDB-lite"/>
    </source>
</evidence>
<comment type="similarity">
    <text evidence="5">Belongs to the SAT4 family.</text>
</comment>
<dbReference type="Pfam" id="PF20684">
    <property type="entry name" value="Fung_rhodopsin"/>
    <property type="match status" value="1"/>
</dbReference>
<evidence type="ECO:0000256" key="1">
    <source>
        <dbReference type="ARBA" id="ARBA00004141"/>
    </source>
</evidence>
<dbReference type="RefSeq" id="XP_033389484.1">
    <property type="nucleotide sequence ID" value="XM_033525629.1"/>
</dbReference>
<feature type="transmembrane region" description="Helical" evidence="7">
    <location>
        <begin position="61"/>
        <end position="83"/>
    </location>
</feature>
<dbReference type="AlphaFoldDB" id="A0A6A5Y6F0"/>
<feature type="region of interest" description="Disordered" evidence="6">
    <location>
        <begin position="15"/>
        <end position="46"/>
    </location>
</feature>
<organism evidence="9 10">
    <name type="scientific">Aaosphaeria arxii CBS 175.79</name>
    <dbReference type="NCBI Taxonomy" id="1450172"/>
    <lineage>
        <taxon>Eukaryota</taxon>
        <taxon>Fungi</taxon>
        <taxon>Dikarya</taxon>
        <taxon>Ascomycota</taxon>
        <taxon>Pezizomycotina</taxon>
        <taxon>Dothideomycetes</taxon>
        <taxon>Pleosporomycetidae</taxon>
        <taxon>Pleosporales</taxon>
        <taxon>Pleosporales incertae sedis</taxon>
        <taxon>Aaosphaeria</taxon>
    </lineage>
</organism>
<feature type="transmembrane region" description="Helical" evidence="7">
    <location>
        <begin position="138"/>
        <end position="161"/>
    </location>
</feature>
<keyword evidence="10" id="KW-1185">Reference proteome</keyword>
<feature type="compositionally biased region" description="Basic and acidic residues" evidence="6">
    <location>
        <begin position="429"/>
        <end position="446"/>
    </location>
</feature>
<feature type="transmembrane region" description="Helical" evidence="7">
    <location>
        <begin position="259"/>
        <end position="277"/>
    </location>
</feature>
<dbReference type="PANTHER" id="PTHR33048:SF129">
    <property type="entry name" value="INTEGRAL MEMBRANE PROTEIN-RELATED"/>
    <property type="match status" value="1"/>
</dbReference>
<comment type="subcellular location">
    <subcellularLocation>
        <location evidence="1">Membrane</location>
        <topology evidence="1">Multi-pass membrane protein</topology>
    </subcellularLocation>
</comment>
<accession>A0A6A5Y6F0</accession>
<evidence type="ECO:0000256" key="3">
    <source>
        <dbReference type="ARBA" id="ARBA00022989"/>
    </source>
</evidence>
<name>A0A6A5Y6F0_9PLEO</name>
<sequence length="446" mass="50381">MDALVPLSPTVDPVDRFGPKGPVNTMGPSANNRFNASSNNRPSFNPGRFQNQNSDTTMAPILLGVGGGLLFISICLLAARLWSRMRPRTRLHSDDWTVIAATTLAIANYIITSAAVISGLGRRQRFVSFARRRTAMELIFIGQVVWYWSILLVKISVACLLLRVKRSSRPWRIGLYSLITLLVGATIVQTCFQFLQCRPFQVYWDPRENRKGRVECFDRSIINGNIVAFSSLQVATDLLYSFIPITFIRKLHLPRREKVFMCVLMGLGLFASCAAIIRTMTLQEFYNSRDLFRTNVSITLWATVEQQFATIAATLPTLKAFFERALVRIGSFFYDEGSETQVRGRLVQFGLLGEDDVVERPMARKPSTLDSPGTGARDRKVRDEFGDTMSDSRSEKDIEAAIPDLRSEKETEAAITDSKNEKETEDTISESRREKEIEDMFFRPPV</sequence>
<dbReference type="GO" id="GO:0016020">
    <property type="term" value="C:membrane"/>
    <property type="evidence" value="ECO:0007669"/>
    <property type="project" value="UniProtKB-SubCell"/>
</dbReference>
<evidence type="ECO:0000256" key="5">
    <source>
        <dbReference type="ARBA" id="ARBA00038359"/>
    </source>
</evidence>
<keyword evidence="2 7" id="KW-0812">Transmembrane</keyword>